<accession>A0A918BGR1</accession>
<gene>
    <name evidence="3" type="ORF">GCM10010280_08040</name>
</gene>
<feature type="transmembrane region" description="Helical" evidence="2">
    <location>
        <begin position="72"/>
        <end position="93"/>
    </location>
</feature>
<name>A0A918BGR1_9ACTN</name>
<dbReference type="AlphaFoldDB" id="A0A918BGR1"/>
<protein>
    <submittedName>
        <fullName evidence="3">Uncharacterized protein</fullName>
    </submittedName>
</protein>
<feature type="compositionally biased region" description="Low complexity" evidence="1">
    <location>
        <begin position="43"/>
        <end position="56"/>
    </location>
</feature>
<keyword evidence="4" id="KW-1185">Reference proteome</keyword>
<evidence type="ECO:0000313" key="3">
    <source>
        <dbReference type="EMBL" id="GGQ64074.1"/>
    </source>
</evidence>
<feature type="compositionally biased region" description="Low complexity" evidence="1">
    <location>
        <begin position="21"/>
        <end position="35"/>
    </location>
</feature>
<feature type="compositionally biased region" description="Low complexity" evidence="1">
    <location>
        <begin position="1"/>
        <end position="14"/>
    </location>
</feature>
<feature type="region of interest" description="Disordered" evidence="1">
    <location>
        <begin position="103"/>
        <end position="138"/>
    </location>
</feature>
<proteinExistence type="predicted"/>
<dbReference type="RefSeq" id="WP_189555818.1">
    <property type="nucleotide sequence ID" value="NZ_BMTU01000001.1"/>
</dbReference>
<feature type="region of interest" description="Disordered" evidence="1">
    <location>
        <begin position="1"/>
        <end position="70"/>
    </location>
</feature>
<reference evidence="3" key="1">
    <citation type="journal article" date="2014" name="Int. J. Syst. Evol. Microbiol.">
        <title>Complete genome sequence of Corynebacterium casei LMG S-19264T (=DSM 44701T), isolated from a smear-ripened cheese.</title>
        <authorList>
            <consortium name="US DOE Joint Genome Institute (JGI-PGF)"/>
            <person name="Walter F."/>
            <person name="Albersmeier A."/>
            <person name="Kalinowski J."/>
            <person name="Ruckert C."/>
        </authorList>
    </citation>
    <scope>NUCLEOTIDE SEQUENCE</scope>
    <source>
        <strain evidence="3">JCM 4403</strain>
    </source>
</reference>
<dbReference type="Proteomes" id="UP000656732">
    <property type="component" value="Unassembled WGS sequence"/>
</dbReference>
<evidence type="ECO:0000256" key="2">
    <source>
        <dbReference type="SAM" id="Phobius"/>
    </source>
</evidence>
<keyword evidence="2" id="KW-0812">Transmembrane</keyword>
<feature type="compositionally biased region" description="Gly residues" evidence="1">
    <location>
        <begin position="119"/>
        <end position="133"/>
    </location>
</feature>
<keyword evidence="2" id="KW-1133">Transmembrane helix</keyword>
<reference evidence="3" key="2">
    <citation type="submission" date="2020-09" db="EMBL/GenBank/DDBJ databases">
        <authorList>
            <person name="Sun Q."/>
            <person name="Ohkuma M."/>
        </authorList>
    </citation>
    <scope>NUCLEOTIDE SEQUENCE</scope>
    <source>
        <strain evidence="3">JCM 4403</strain>
    </source>
</reference>
<evidence type="ECO:0000256" key="1">
    <source>
        <dbReference type="SAM" id="MobiDB-lite"/>
    </source>
</evidence>
<keyword evidence="2" id="KW-0472">Membrane</keyword>
<evidence type="ECO:0000313" key="4">
    <source>
        <dbReference type="Proteomes" id="UP000656732"/>
    </source>
</evidence>
<organism evidence="3 4">
    <name type="scientific">Streptomyces pilosus</name>
    <dbReference type="NCBI Taxonomy" id="28893"/>
    <lineage>
        <taxon>Bacteria</taxon>
        <taxon>Bacillati</taxon>
        <taxon>Actinomycetota</taxon>
        <taxon>Actinomycetes</taxon>
        <taxon>Kitasatosporales</taxon>
        <taxon>Streptomycetaceae</taxon>
        <taxon>Streptomyces</taxon>
    </lineage>
</organism>
<comment type="caution">
    <text evidence="3">The sequence shown here is derived from an EMBL/GenBank/DDBJ whole genome shotgun (WGS) entry which is preliminary data.</text>
</comment>
<sequence>MSHNQPGPYGGQPQQPGPYGGQPQAPQPGYGHPQQPGVPPQQAPHGQQPPHGQAPYGAPPQPPASGGGGRKAAIIVGAVAVVAAIGVGAYFVIGGGGGADIADDGPHKLQPPASVGAYKKGGGSSGSGDGGPTGTKSEADLEKIGIEGGKVVKASYATGSADRLGKAMAFNGAYGEISDPEGSIDKAFVNAHDNSKDAGDTAGAKETVTWEGSPETVEPDGLDGAVMKCQTAVIAEGATKLEMPVCVWADHSTYGVVNGLDLAAAQKGGSGGLATKDVAAFAADLRSAARVKA</sequence>
<dbReference type="EMBL" id="BMTU01000001">
    <property type="protein sequence ID" value="GGQ64074.1"/>
    <property type="molecule type" value="Genomic_DNA"/>
</dbReference>